<gene>
    <name evidence="2" type="ORF">BBOH_0576</name>
</gene>
<dbReference type="Proteomes" id="UP000029096">
    <property type="component" value="Unassembled WGS sequence"/>
</dbReference>
<feature type="compositionally biased region" description="Low complexity" evidence="1">
    <location>
        <begin position="77"/>
        <end position="98"/>
    </location>
</feature>
<protein>
    <submittedName>
        <fullName evidence="2">Uncharacterized protein</fullName>
    </submittedName>
</protein>
<feature type="compositionally biased region" description="Basic and acidic residues" evidence="1">
    <location>
        <begin position="101"/>
        <end position="111"/>
    </location>
</feature>
<dbReference type="EMBL" id="JGYP01000002">
    <property type="protein sequence ID" value="KFI45774.1"/>
    <property type="molecule type" value="Genomic_DNA"/>
</dbReference>
<evidence type="ECO:0000313" key="2">
    <source>
        <dbReference type="EMBL" id="KFI45774.1"/>
    </source>
</evidence>
<comment type="caution">
    <text evidence="2">The sequence shown here is derived from an EMBL/GenBank/DDBJ whole genome shotgun (WGS) entry which is preliminary data.</text>
</comment>
<reference evidence="2 3" key="1">
    <citation type="submission" date="2014-03" db="EMBL/GenBank/DDBJ databases">
        <title>Genomics of Bifidobacteria.</title>
        <authorList>
            <person name="Ventura M."/>
            <person name="Milani C."/>
            <person name="Lugli G.A."/>
        </authorList>
    </citation>
    <scope>NUCLEOTIDE SEQUENCE [LARGE SCALE GENOMIC DNA]</scope>
    <source>
        <strain evidence="2 3">DSM 22767</strain>
    </source>
</reference>
<dbReference type="OrthoDB" id="5189092at2"/>
<feature type="region of interest" description="Disordered" evidence="1">
    <location>
        <begin position="1"/>
        <end position="20"/>
    </location>
</feature>
<proteinExistence type="predicted"/>
<evidence type="ECO:0000313" key="3">
    <source>
        <dbReference type="Proteomes" id="UP000029096"/>
    </source>
</evidence>
<organism evidence="2 3">
    <name type="scientific">Bifidobacterium bohemicum DSM 22767</name>
    <dbReference type="NCBI Taxonomy" id="1437606"/>
    <lineage>
        <taxon>Bacteria</taxon>
        <taxon>Bacillati</taxon>
        <taxon>Actinomycetota</taxon>
        <taxon>Actinomycetes</taxon>
        <taxon>Bifidobacteriales</taxon>
        <taxon>Bifidobacteriaceae</taxon>
        <taxon>Bifidobacterium</taxon>
    </lineage>
</organism>
<dbReference type="STRING" id="1437606.BBOH_0576"/>
<name>A0A086ZGX4_9BIFI</name>
<evidence type="ECO:0000256" key="1">
    <source>
        <dbReference type="SAM" id="MobiDB-lite"/>
    </source>
</evidence>
<feature type="region of interest" description="Disordered" evidence="1">
    <location>
        <begin position="58"/>
        <end position="111"/>
    </location>
</feature>
<sequence length="249" mass="26830">MTSQKPAKRKPTKRKPSKQMRRVYLRRRIVVGVAAVLVLAVLAFCVYNVGRFAVIRMQGGGSDTSQTSARRNDGKSKSQQSGKSSKSGKSSNADGSGNKRQKAETTKKSGVKECGANDVRLELASKSQNIAVGGTLDFTATIRYEGSSSCLIDASNSSRVLTITSGDDTIWRSDSCPADQRQLLMAKGDKDVQTLTWNADRTGSGCQPDENLLRVNAGTYMAQLSLKDHPKVKSEKVPVVVEGGGQEEQ</sequence>
<keyword evidence="3" id="KW-1185">Reference proteome</keyword>
<dbReference type="AlphaFoldDB" id="A0A086ZGX4"/>
<dbReference type="eggNOG" id="ENOG503304R">
    <property type="taxonomic scope" value="Bacteria"/>
</dbReference>
<accession>A0A086ZGX4</accession>
<dbReference type="RefSeq" id="WP_033521930.1">
    <property type="nucleotide sequence ID" value="NZ_JDUS01000012.1"/>
</dbReference>